<protein>
    <submittedName>
        <fullName evidence="2">Uncharacterized protein</fullName>
    </submittedName>
</protein>
<keyword evidence="3" id="KW-1185">Reference proteome</keyword>
<evidence type="ECO:0000256" key="1">
    <source>
        <dbReference type="SAM" id="MobiDB-lite"/>
    </source>
</evidence>
<accession>A0A8T3B0K4</accession>
<organism evidence="2 3">
    <name type="scientific">Dendrobium nobile</name>
    <name type="common">Orchid</name>
    <dbReference type="NCBI Taxonomy" id="94219"/>
    <lineage>
        <taxon>Eukaryota</taxon>
        <taxon>Viridiplantae</taxon>
        <taxon>Streptophyta</taxon>
        <taxon>Embryophyta</taxon>
        <taxon>Tracheophyta</taxon>
        <taxon>Spermatophyta</taxon>
        <taxon>Magnoliopsida</taxon>
        <taxon>Liliopsida</taxon>
        <taxon>Asparagales</taxon>
        <taxon>Orchidaceae</taxon>
        <taxon>Epidendroideae</taxon>
        <taxon>Malaxideae</taxon>
        <taxon>Dendrobiinae</taxon>
        <taxon>Dendrobium</taxon>
    </lineage>
</organism>
<reference evidence="2" key="1">
    <citation type="journal article" date="2022" name="Front. Genet.">
        <title>Chromosome-Scale Assembly of the Dendrobium nobile Genome Provides Insights Into the Molecular Mechanism of the Biosynthesis of the Medicinal Active Ingredient of Dendrobium.</title>
        <authorList>
            <person name="Xu Q."/>
            <person name="Niu S.-C."/>
            <person name="Li K.-L."/>
            <person name="Zheng P.-J."/>
            <person name="Zhang X.-J."/>
            <person name="Jia Y."/>
            <person name="Liu Y."/>
            <person name="Niu Y.-X."/>
            <person name="Yu L.-H."/>
            <person name="Chen D.-F."/>
            <person name="Zhang G.-Q."/>
        </authorList>
    </citation>
    <scope>NUCLEOTIDE SEQUENCE</scope>
    <source>
        <tissue evidence="2">Leaf</tissue>
    </source>
</reference>
<feature type="region of interest" description="Disordered" evidence="1">
    <location>
        <begin position="1"/>
        <end position="31"/>
    </location>
</feature>
<dbReference type="Proteomes" id="UP000829196">
    <property type="component" value="Unassembled WGS sequence"/>
</dbReference>
<comment type="caution">
    <text evidence="2">The sequence shown here is derived from an EMBL/GenBank/DDBJ whole genome shotgun (WGS) entry which is preliminary data.</text>
</comment>
<evidence type="ECO:0000313" key="2">
    <source>
        <dbReference type="EMBL" id="KAI0501880.1"/>
    </source>
</evidence>
<evidence type="ECO:0000313" key="3">
    <source>
        <dbReference type="Proteomes" id="UP000829196"/>
    </source>
</evidence>
<gene>
    <name evidence="2" type="ORF">KFK09_016825</name>
</gene>
<dbReference type="AlphaFoldDB" id="A0A8T3B0K4"/>
<proteinExistence type="predicted"/>
<dbReference type="EMBL" id="JAGYWB010000012">
    <property type="protein sequence ID" value="KAI0501880.1"/>
    <property type="molecule type" value="Genomic_DNA"/>
</dbReference>
<name>A0A8T3B0K4_DENNO</name>
<sequence length="71" mass="7981">MREGIVKKSRRENLLENERPKEPNNKECPHNLERTNLRTMGETINGIVAVVSAKREVPESIAQGGGARRKS</sequence>